<dbReference type="Proteomes" id="UP000602653">
    <property type="component" value="Chromosome"/>
</dbReference>
<evidence type="ECO:0000313" key="4">
    <source>
        <dbReference type="Proteomes" id="UP000602653"/>
    </source>
</evidence>
<name>A0ABX7IGN9_9ACTO</name>
<dbReference type="RefSeq" id="WP_204424512.1">
    <property type="nucleotide sequence ID" value="NZ_CP070228.1"/>
</dbReference>
<keyword evidence="1" id="KW-0175">Coiled coil</keyword>
<keyword evidence="2" id="KW-0732">Signal</keyword>
<evidence type="ECO:0000256" key="1">
    <source>
        <dbReference type="SAM" id="Coils"/>
    </source>
</evidence>
<protein>
    <submittedName>
        <fullName evidence="3">cAMP factor family pore-forming toxin</fullName>
    </submittedName>
</protein>
<feature type="coiled-coil region" evidence="1">
    <location>
        <begin position="44"/>
        <end position="71"/>
    </location>
</feature>
<dbReference type="InterPro" id="IPR010860">
    <property type="entry name" value="CAMP_factor"/>
</dbReference>
<evidence type="ECO:0000313" key="3">
    <source>
        <dbReference type="EMBL" id="QRV02197.1"/>
    </source>
</evidence>
<keyword evidence="4" id="KW-1185">Reference proteome</keyword>
<feature type="signal peptide" evidence="2">
    <location>
        <begin position="1"/>
        <end position="26"/>
    </location>
</feature>
<accession>A0ABX7IGN9</accession>
<proteinExistence type="predicted"/>
<sequence length="271" mass="29585">MKKSLIAIALSTSLFIPQLTSPLAHATPLPASATSSFAAVIQPNDGEETIKEQAEEKAEAIEKTLKHVAGIADVVQAARPEINWSKEFNKLFSTLSELQGEILALASGNIPAFEAKTILARTELATNIGLTIDTAATKLKNKVQAAHVEIGFAVTRAVIRLTNLTSTEEQLKESLEDLRNVIDQVSTYPEITPTDTATIYVKNELTKKIWKTRWDRDKNILGKKAFVTYHELNKHITKAVGVELNPHSTVQQVREAIADLDTAYSAASTGK</sequence>
<dbReference type="EMBL" id="CP070228">
    <property type="protein sequence ID" value="QRV02197.1"/>
    <property type="molecule type" value="Genomic_DNA"/>
</dbReference>
<feature type="chain" id="PRO_5045973158" evidence="2">
    <location>
        <begin position="27"/>
        <end position="271"/>
    </location>
</feature>
<reference evidence="3 4" key="1">
    <citation type="submission" date="2021-02" db="EMBL/GenBank/DDBJ databases">
        <title>Complete Genome Sequence of Arcanobacterium phocisimile strain DSM 26142T from a harbour seal.</title>
        <authorList>
            <person name="Borowiak M."/>
            <person name="Alssahen M."/>
            <person name="Malorny B."/>
            <person name="Laemmler C."/>
            <person name="Siebert U."/>
            <person name="Ploetz M."/>
            <person name="Abdulmawjood A."/>
        </authorList>
    </citation>
    <scope>NUCLEOTIDE SEQUENCE [LARGE SCALE GENOMIC DNA]</scope>
    <source>
        <strain evidence="3 4">DSM 26142</strain>
    </source>
</reference>
<evidence type="ECO:0000256" key="2">
    <source>
        <dbReference type="SAM" id="SignalP"/>
    </source>
</evidence>
<organism evidence="3 4">
    <name type="scientific">Arcanobacterium phocisimile</name>
    <dbReference type="NCBI Taxonomy" id="1302235"/>
    <lineage>
        <taxon>Bacteria</taxon>
        <taxon>Bacillati</taxon>
        <taxon>Actinomycetota</taxon>
        <taxon>Actinomycetes</taxon>
        <taxon>Actinomycetales</taxon>
        <taxon>Actinomycetaceae</taxon>
        <taxon>Arcanobacterium</taxon>
    </lineage>
</organism>
<gene>
    <name evidence="3" type="ORF">JTE88_00080</name>
</gene>
<dbReference type="Pfam" id="PF07373">
    <property type="entry name" value="CAMP_factor"/>
    <property type="match status" value="1"/>
</dbReference>